<feature type="transmembrane region" description="Helical" evidence="1">
    <location>
        <begin position="136"/>
        <end position="159"/>
    </location>
</feature>
<dbReference type="RefSeq" id="WP_051313823.1">
    <property type="nucleotide sequence ID" value="NZ_AUBJ02000001.1"/>
</dbReference>
<keyword evidence="1" id="KW-0472">Membrane</keyword>
<protein>
    <recommendedName>
        <fullName evidence="4">Membrane protein AbrB duplication</fullName>
    </recommendedName>
</protein>
<dbReference type="InterPro" id="IPR007820">
    <property type="entry name" value="AbrB_fam"/>
</dbReference>
<dbReference type="NCBIfam" id="TIGR03082">
    <property type="entry name" value="Gneg_AbrB_dup"/>
    <property type="match status" value="1"/>
</dbReference>
<evidence type="ECO:0000256" key="1">
    <source>
        <dbReference type="SAM" id="Phobius"/>
    </source>
</evidence>
<keyword evidence="3" id="KW-1185">Reference proteome</keyword>
<dbReference type="PANTHER" id="PTHR38457">
    <property type="entry name" value="REGULATOR ABRB-RELATED"/>
    <property type="match status" value="1"/>
</dbReference>
<dbReference type="Proteomes" id="UP000791080">
    <property type="component" value="Unassembled WGS sequence"/>
</dbReference>
<proteinExistence type="predicted"/>
<sequence>MTVLALVVCGAAGAGLAKLLRIPLWPLIGAIIGAAAFHTLTGEPAQIPRGIEIAAQVVIGTTVGSQLGKDVFSVFRTVLVPGLVAVLVIIGVGVGLGLLLNVVFGVDILVSMFGMVPGGVGELVATVTSLGGDSSVVAGMHLVRLMVVLSALPLLMTLLERWFGRRGGGREGTADGEGPTG</sequence>
<evidence type="ECO:0000313" key="3">
    <source>
        <dbReference type="Proteomes" id="UP000791080"/>
    </source>
</evidence>
<keyword evidence="1" id="KW-0812">Transmembrane</keyword>
<organism evidence="2 3">
    <name type="scientific">Actinoalloteichus caeruleus DSM 43889</name>
    <dbReference type="NCBI Taxonomy" id="1120930"/>
    <lineage>
        <taxon>Bacteria</taxon>
        <taxon>Bacillati</taxon>
        <taxon>Actinomycetota</taxon>
        <taxon>Actinomycetes</taxon>
        <taxon>Pseudonocardiales</taxon>
        <taxon>Pseudonocardiaceae</taxon>
        <taxon>Actinoalloteichus</taxon>
        <taxon>Actinoalloteichus cyanogriseus</taxon>
    </lineage>
</organism>
<feature type="transmembrane region" description="Helical" evidence="1">
    <location>
        <begin position="83"/>
        <end position="116"/>
    </location>
</feature>
<evidence type="ECO:0008006" key="4">
    <source>
        <dbReference type="Google" id="ProtNLM"/>
    </source>
</evidence>
<feature type="transmembrane region" description="Helical" evidence="1">
    <location>
        <begin position="23"/>
        <end position="40"/>
    </location>
</feature>
<gene>
    <name evidence="2" type="ORF">G443_001892</name>
</gene>
<dbReference type="Pfam" id="PF05145">
    <property type="entry name" value="AbrB"/>
    <property type="match status" value="1"/>
</dbReference>
<dbReference type="PANTHER" id="PTHR38457:SF1">
    <property type="entry name" value="REGULATOR ABRB-RELATED"/>
    <property type="match status" value="1"/>
</dbReference>
<evidence type="ECO:0000313" key="2">
    <source>
        <dbReference type="EMBL" id="MCP2331622.1"/>
    </source>
</evidence>
<dbReference type="InterPro" id="IPR017516">
    <property type="entry name" value="AbrB_dup"/>
</dbReference>
<keyword evidence="1" id="KW-1133">Transmembrane helix</keyword>
<reference evidence="2 3" key="2">
    <citation type="submission" date="2022-06" db="EMBL/GenBank/DDBJ databases">
        <title>Genomic Encyclopedia of Type Strains, Phase I: the one thousand microbial genomes (KMG-I) project.</title>
        <authorList>
            <person name="Kyrpides N."/>
        </authorList>
    </citation>
    <scope>NUCLEOTIDE SEQUENCE [LARGE SCALE GENOMIC DNA]</scope>
    <source>
        <strain evidence="2 3">DSM 43889</strain>
    </source>
</reference>
<name>A0ABT1JGI3_ACTCY</name>
<reference evidence="2 3" key="1">
    <citation type="submission" date="2013-07" db="EMBL/GenBank/DDBJ databases">
        <authorList>
            <consortium name="DOE Joint Genome Institute"/>
            <person name="Reeve W."/>
            <person name="Huntemann M."/>
            <person name="Han J."/>
            <person name="Chen A."/>
            <person name="Kyrpides N."/>
            <person name="Mavromatis K."/>
            <person name="Markowitz V."/>
            <person name="Palaniappan K."/>
            <person name="Ivanova N."/>
            <person name="Schaumberg A."/>
            <person name="Pati A."/>
            <person name="Liolios K."/>
            <person name="Nordberg H.P."/>
            <person name="Cantor M.N."/>
            <person name="Hua S.X."/>
            <person name="Woyke T."/>
        </authorList>
    </citation>
    <scope>NUCLEOTIDE SEQUENCE [LARGE SCALE GENOMIC DNA]</scope>
    <source>
        <strain evidence="2 3">DSM 43889</strain>
    </source>
</reference>
<comment type="caution">
    <text evidence="2">The sequence shown here is derived from an EMBL/GenBank/DDBJ whole genome shotgun (WGS) entry which is preliminary data.</text>
</comment>
<dbReference type="EMBL" id="AUBJ02000001">
    <property type="protein sequence ID" value="MCP2331622.1"/>
    <property type="molecule type" value="Genomic_DNA"/>
</dbReference>
<accession>A0ABT1JGI3</accession>